<dbReference type="PROSITE" id="PS50920">
    <property type="entry name" value="SOLCAR"/>
    <property type="match status" value="3"/>
</dbReference>
<comment type="similarity">
    <text evidence="2 11">Belongs to the mitochondrial carrier (TC 2.A.29) family.</text>
</comment>
<dbReference type="GO" id="GO:0005743">
    <property type="term" value="C:mitochondrial inner membrane"/>
    <property type="evidence" value="ECO:0007669"/>
    <property type="project" value="UniProtKB-SubCell"/>
</dbReference>
<evidence type="ECO:0000256" key="4">
    <source>
        <dbReference type="ARBA" id="ARBA00022692"/>
    </source>
</evidence>
<comment type="caution">
    <text evidence="12">The sequence shown here is derived from an EMBL/GenBank/DDBJ whole genome shotgun (WGS) entry which is preliminary data.</text>
</comment>
<dbReference type="InParanoid" id="A0A1Y2FFM1"/>
<proteinExistence type="inferred from homology"/>
<comment type="subcellular location">
    <subcellularLocation>
        <location evidence="1">Mitochondrion inner membrane</location>
        <topology evidence="1">Multi-pass membrane protein</topology>
    </subcellularLocation>
</comment>
<evidence type="ECO:0000313" key="13">
    <source>
        <dbReference type="Proteomes" id="UP000193467"/>
    </source>
</evidence>
<dbReference type="InterPro" id="IPR023395">
    <property type="entry name" value="MCP_dom_sf"/>
</dbReference>
<evidence type="ECO:0000256" key="6">
    <source>
        <dbReference type="ARBA" id="ARBA00022792"/>
    </source>
</evidence>
<keyword evidence="3 11" id="KW-0813">Transport</keyword>
<dbReference type="SUPFAM" id="SSF103506">
    <property type="entry name" value="Mitochondrial carrier"/>
    <property type="match status" value="1"/>
</dbReference>
<dbReference type="STRING" id="106004.A0A1Y2FFM1"/>
<evidence type="ECO:0000256" key="7">
    <source>
        <dbReference type="ARBA" id="ARBA00022989"/>
    </source>
</evidence>
<organism evidence="12 13">
    <name type="scientific">Leucosporidium creatinivorum</name>
    <dbReference type="NCBI Taxonomy" id="106004"/>
    <lineage>
        <taxon>Eukaryota</taxon>
        <taxon>Fungi</taxon>
        <taxon>Dikarya</taxon>
        <taxon>Basidiomycota</taxon>
        <taxon>Pucciniomycotina</taxon>
        <taxon>Microbotryomycetes</taxon>
        <taxon>Leucosporidiales</taxon>
        <taxon>Leucosporidium</taxon>
    </lineage>
</organism>
<keyword evidence="5" id="KW-0677">Repeat</keyword>
<dbReference type="Gene3D" id="1.50.40.10">
    <property type="entry name" value="Mitochondrial carrier domain"/>
    <property type="match status" value="1"/>
</dbReference>
<dbReference type="OrthoDB" id="6703404at2759"/>
<dbReference type="InterPro" id="IPR018108">
    <property type="entry name" value="MCP_transmembrane"/>
</dbReference>
<dbReference type="Proteomes" id="UP000193467">
    <property type="component" value="Unassembled WGS sequence"/>
</dbReference>
<keyword evidence="9 10" id="KW-0472">Membrane</keyword>
<evidence type="ECO:0000256" key="5">
    <source>
        <dbReference type="ARBA" id="ARBA00022737"/>
    </source>
</evidence>
<evidence type="ECO:0000256" key="8">
    <source>
        <dbReference type="ARBA" id="ARBA00023128"/>
    </source>
</evidence>
<dbReference type="EMBL" id="MCGR01000021">
    <property type="protein sequence ID" value="ORY82407.1"/>
    <property type="molecule type" value="Genomic_DNA"/>
</dbReference>
<sequence length="353" mass="37314">MASSSTAPAPTLSAAGFVSGALAACTAVTVTNPAEVSKTRLQLDGELQGRKGAILPVKPAVAGVVAEAPVVPAALQKNASGKVYSGPIDCLQKTWKFEGIRGVQRGLGAAYTYQVALNGSRLGFFEPIRHQINTLAGYEASSVHAWSSIMAGASSGVIGAIFGNPLFLVKARMQAYSPFNPVGAQHNYPSVFAAFRTIVKADGLKGLARGVDAAMLRTAMGSSVQLPAYNLAKSYLSEWGVSDGVGQFLMASFFSGLCVCAVMQPADTALTRMYNQSPNAIGPDGKPRGLLYKNPIDCLYKTWKTEGVRGWYKGTTAHLARIAPHTVITLTANDFISRKYLAYKKSKAAVLRD</sequence>
<evidence type="ECO:0000256" key="11">
    <source>
        <dbReference type="RuleBase" id="RU000488"/>
    </source>
</evidence>
<reference evidence="12 13" key="1">
    <citation type="submission" date="2016-07" db="EMBL/GenBank/DDBJ databases">
        <title>Pervasive Adenine N6-methylation of Active Genes in Fungi.</title>
        <authorList>
            <consortium name="DOE Joint Genome Institute"/>
            <person name="Mondo S.J."/>
            <person name="Dannebaum R.O."/>
            <person name="Kuo R.C."/>
            <person name="Labutti K."/>
            <person name="Haridas S."/>
            <person name="Kuo A."/>
            <person name="Salamov A."/>
            <person name="Ahrendt S.R."/>
            <person name="Lipzen A."/>
            <person name="Sullivan W."/>
            <person name="Andreopoulos W.B."/>
            <person name="Clum A."/>
            <person name="Lindquist E."/>
            <person name="Daum C."/>
            <person name="Ramamoorthy G.K."/>
            <person name="Gryganskyi A."/>
            <person name="Culley D."/>
            <person name="Magnuson J.K."/>
            <person name="James T.Y."/>
            <person name="O'Malley M.A."/>
            <person name="Stajich J.E."/>
            <person name="Spatafora J.W."/>
            <person name="Visel A."/>
            <person name="Grigoriev I.V."/>
        </authorList>
    </citation>
    <scope>NUCLEOTIDE SEQUENCE [LARGE SCALE GENOMIC DNA]</scope>
    <source>
        <strain evidence="12 13">62-1032</strain>
    </source>
</reference>
<dbReference type="PANTHER" id="PTHR45928:SF1">
    <property type="entry name" value="RE38146P"/>
    <property type="match status" value="1"/>
</dbReference>
<dbReference type="AlphaFoldDB" id="A0A1Y2FFM1"/>
<feature type="repeat" description="Solcar" evidence="10">
    <location>
        <begin position="11"/>
        <end position="131"/>
    </location>
</feature>
<evidence type="ECO:0000256" key="2">
    <source>
        <dbReference type="ARBA" id="ARBA00006375"/>
    </source>
</evidence>
<protein>
    <submittedName>
        <fullName evidence="12">Mitochondrial carrier domain-containing protein</fullName>
    </submittedName>
</protein>
<dbReference type="FunCoup" id="A0A1Y2FFM1">
    <property type="interactions" value="58"/>
</dbReference>
<evidence type="ECO:0000313" key="12">
    <source>
        <dbReference type="EMBL" id="ORY82407.1"/>
    </source>
</evidence>
<keyword evidence="13" id="KW-1185">Reference proteome</keyword>
<accession>A0A1Y2FFM1</accession>
<evidence type="ECO:0000256" key="3">
    <source>
        <dbReference type="ARBA" id="ARBA00022448"/>
    </source>
</evidence>
<dbReference type="PANTHER" id="PTHR45928">
    <property type="entry name" value="RE38146P"/>
    <property type="match status" value="1"/>
</dbReference>
<keyword evidence="6" id="KW-0999">Mitochondrion inner membrane</keyword>
<gene>
    <name evidence="12" type="ORF">BCR35DRAFT_303823</name>
</gene>
<feature type="repeat" description="Solcar" evidence="10">
    <location>
        <begin position="143"/>
        <end position="235"/>
    </location>
</feature>
<dbReference type="Pfam" id="PF00153">
    <property type="entry name" value="Mito_carr"/>
    <property type="match status" value="3"/>
</dbReference>
<dbReference type="InterPro" id="IPR051508">
    <property type="entry name" value="Mito_Carrier_Antiporter"/>
</dbReference>
<feature type="repeat" description="Solcar" evidence="10">
    <location>
        <begin position="243"/>
        <end position="339"/>
    </location>
</feature>
<evidence type="ECO:0000256" key="9">
    <source>
        <dbReference type="ARBA" id="ARBA00023136"/>
    </source>
</evidence>
<keyword evidence="4 10" id="KW-0812">Transmembrane</keyword>
<keyword evidence="8" id="KW-0496">Mitochondrion</keyword>
<keyword evidence="7" id="KW-1133">Transmembrane helix</keyword>
<evidence type="ECO:0000256" key="10">
    <source>
        <dbReference type="PROSITE-ProRule" id="PRU00282"/>
    </source>
</evidence>
<name>A0A1Y2FFM1_9BASI</name>
<evidence type="ECO:0000256" key="1">
    <source>
        <dbReference type="ARBA" id="ARBA00004448"/>
    </source>
</evidence>